<dbReference type="PATRIC" id="fig|1379910.4.peg.2062"/>
<dbReference type="EMBL" id="CP010777">
    <property type="protein sequence ID" value="AKQ47598.1"/>
    <property type="molecule type" value="Genomic_DNA"/>
</dbReference>
<dbReference type="GO" id="GO:0000731">
    <property type="term" value="P:DNA synthesis involved in DNA repair"/>
    <property type="evidence" value="ECO:0007669"/>
    <property type="project" value="TreeGrafter"/>
</dbReference>
<evidence type="ECO:0000259" key="1">
    <source>
        <dbReference type="Pfam" id="PF13166"/>
    </source>
</evidence>
<dbReference type="AlphaFoldDB" id="A0A0H4VQK1"/>
<protein>
    <recommendedName>
        <fullName evidence="1">Protein CR006 P-loop domain-containing protein</fullName>
    </recommendedName>
</protein>
<proteinExistence type="predicted"/>
<dbReference type="GO" id="GO:0006302">
    <property type="term" value="P:double-strand break repair"/>
    <property type="evidence" value="ECO:0007669"/>
    <property type="project" value="TreeGrafter"/>
</dbReference>
<dbReference type="SUPFAM" id="SSF52540">
    <property type="entry name" value="P-loop containing nucleoside triphosphate hydrolases"/>
    <property type="match status" value="1"/>
</dbReference>
<keyword evidence="3" id="KW-1185">Reference proteome</keyword>
<accession>A0A0H4VQK1</accession>
<dbReference type="PANTHER" id="PTHR32182">
    <property type="entry name" value="DNA REPLICATION AND REPAIR PROTEIN RECF"/>
    <property type="match status" value="1"/>
</dbReference>
<organism evidence="2 3">
    <name type="scientific">Rufibacter radiotolerans</name>
    <dbReference type="NCBI Taxonomy" id="1379910"/>
    <lineage>
        <taxon>Bacteria</taxon>
        <taxon>Pseudomonadati</taxon>
        <taxon>Bacteroidota</taxon>
        <taxon>Cytophagia</taxon>
        <taxon>Cytophagales</taxon>
        <taxon>Hymenobacteraceae</taxon>
        <taxon>Rufibacter</taxon>
    </lineage>
</organism>
<gene>
    <name evidence="2" type="ORF">TH63_09495</name>
</gene>
<dbReference type="KEGG" id="ruf:TH63_09495"/>
<evidence type="ECO:0000313" key="3">
    <source>
        <dbReference type="Proteomes" id="UP000036458"/>
    </source>
</evidence>
<dbReference type="InterPro" id="IPR027417">
    <property type="entry name" value="P-loop_NTPase"/>
</dbReference>
<dbReference type="PANTHER" id="PTHR32182:SF0">
    <property type="entry name" value="DNA REPLICATION AND REPAIR PROTEIN RECF"/>
    <property type="match status" value="1"/>
</dbReference>
<evidence type="ECO:0000313" key="2">
    <source>
        <dbReference type="EMBL" id="AKQ47598.1"/>
    </source>
</evidence>
<dbReference type="InterPro" id="IPR026866">
    <property type="entry name" value="CR006_AAA"/>
</dbReference>
<dbReference type="Gene3D" id="3.40.50.300">
    <property type="entry name" value="P-loop containing nucleotide triphosphate hydrolases"/>
    <property type="match status" value="2"/>
</dbReference>
<reference evidence="2 3" key="1">
    <citation type="submission" date="2015-01" db="EMBL/GenBank/DDBJ databases">
        <title>Rufibacter sp./DG31D/ whole genome sequencing.</title>
        <authorList>
            <person name="Kim M.K."/>
            <person name="Srinivasan S."/>
            <person name="Lee J.-J."/>
        </authorList>
    </citation>
    <scope>NUCLEOTIDE SEQUENCE [LARGE SCALE GENOMIC DNA]</scope>
    <source>
        <strain evidence="2 3">DG31D</strain>
    </source>
</reference>
<dbReference type="Proteomes" id="UP000036458">
    <property type="component" value="Chromosome"/>
</dbReference>
<feature type="domain" description="Protein CR006 P-loop" evidence="1">
    <location>
        <begin position="17"/>
        <end position="632"/>
    </location>
</feature>
<dbReference type="Pfam" id="PF13166">
    <property type="entry name" value="AAA_13"/>
    <property type="match status" value="1"/>
</dbReference>
<name>A0A0H4VQK1_9BACT</name>
<sequence length="782" mass="88145">MLTKLQKVQGVNALVENQVLDFSPNVTIVYGINGSGKSSYVRLLKKAFVNKAADEPILPNVHFPSGHKEVKAGFSFSSTGEEYTLNYPDDCTQAEFHQFSVFDNKCAPVHLNNKNSFIFKPAGLCLFSDLIEAVKKVEEKISAEILLRTAKTDFTSSYDGTSEIKTLLAELSAKTNIETLRNYTPYTAEDKTSKRIAEEKKASLMLLKIDEKIADLNEKREQVETLKAAVATINRCFTAEQLIKAQTAINDCLVKEATAKKDGIENFKSDKIKDIGSVEWKAFIEAAESFAKKQVIEPLSYPSIDDNCLFCHQSLSEDAQKLVSNYWSFIKSQAEQDAKTAQAALGKAISVYEKINFNLLPDDNTITVWLSKNHSEKLISFKNSITTQQALCQDIISDITLKAANSHEEYQIDVDGLELIITDIDRQVKELNKKDPKAEIAEFDKQLDFLNHKEKLPQQLGAIEVYIKNLQWAAIATSNKSKIGKKKITDSEKQLSDKYFNQAYINAFNRISKELNGNFGVEINHTGVAGSSFRQLSLRGKQPSQILSEGEQKVIALADYLAEMELSIVNKGIIFDDPVTSLDNERKKQIADCLTKESKKRQVIIFTHDLVFFYHLKNFAKKHLSEMPNSFIHHSLIKDETKLCGKVIMNFSPANEGQYTDATKATEWLNKSKRVPDEEKLDCIKSGYSAIRASYEALAIFIIMGGVVQRFDPQIRMGRLKEVKFDKSLINKVIEKHGEISDLIEGHLPSDEFGITPDADMLDLQIQEFITLKEEFKKIRLN</sequence>